<organism evidence="1 2">
    <name type="scientific">Rhodococcus qingshengii</name>
    <dbReference type="NCBI Taxonomy" id="334542"/>
    <lineage>
        <taxon>Bacteria</taxon>
        <taxon>Bacillati</taxon>
        <taxon>Actinomycetota</taxon>
        <taxon>Actinomycetes</taxon>
        <taxon>Mycobacteriales</taxon>
        <taxon>Nocardiaceae</taxon>
        <taxon>Rhodococcus</taxon>
        <taxon>Rhodococcus erythropolis group</taxon>
    </lineage>
</organism>
<dbReference type="PROSITE" id="PS51257">
    <property type="entry name" value="PROKAR_LIPOPROTEIN"/>
    <property type="match status" value="1"/>
</dbReference>
<dbReference type="RefSeq" id="WP_275232729.1">
    <property type="nucleotide sequence ID" value="NZ_JARDXE010000023.1"/>
</dbReference>
<accession>A0AAW6LVP8</accession>
<evidence type="ECO:0000313" key="2">
    <source>
        <dbReference type="Proteomes" id="UP001217325"/>
    </source>
</evidence>
<name>A0AAW6LVP8_RHOSG</name>
<protein>
    <submittedName>
        <fullName evidence="1">Uncharacterized protein</fullName>
    </submittedName>
</protein>
<evidence type="ECO:0000313" key="1">
    <source>
        <dbReference type="EMBL" id="MDE8649020.1"/>
    </source>
</evidence>
<comment type="caution">
    <text evidence="1">The sequence shown here is derived from an EMBL/GenBank/DDBJ whole genome shotgun (WGS) entry which is preliminary data.</text>
</comment>
<dbReference type="AlphaFoldDB" id="A0AAW6LVP8"/>
<proteinExistence type="predicted"/>
<sequence length="81" mass="8662">MDLRLDGDTWQGTYATVVLAACVDLLADGEPIPGVTFFVDGFPTVDNVSVIAVRDDVIVARTARGDEVIVNSADVMRILIP</sequence>
<dbReference type="EMBL" id="JARDXE010000023">
    <property type="protein sequence ID" value="MDE8649020.1"/>
    <property type="molecule type" value="Genomic_DNA"/>
</dbReference>
<gene>
    <name evidence="1" type="ORF">PXH69_29015</name>
</gene>
<reference evidence="1" key="1">
    <citation type="submission" date="2023-02" db="EMBL/GenBank/DDBJ databases">
        <title>A novel hydrolase synthesized by Rhodococcus erythropolis HQ is responsible for the detoxification of Zearalenone.</title>
        <authorList>
            <person name="Hu J."/>
            <person name="Xu J."/>
        </authorList>
    </citation>
    <scope>NUCLEOTIDE SEQUENCE</scope>
    <source>
        <strain evidence="1">HQ</strain>
    </source>
</reference>
<dbReference type="Proteomes" id="UP001217325">
    <property type="component" value="Unassembled WGS sequence"/>
</dbReference>